<keyword evidence="1" id="KW-0547">Nucleotide-binding</keyword>
<name>A0A401SUX2_CHIPU</name>
<evidence type="ECO:0000313" key="6">
    <source>
        <dbReference type="Proteomes" id="UP000287033"/>
    </source>
</evidence>
<gene>
    <name evidence="5" type="ORF">chiPu_0012653</name>
</gene>
<sequence>MVMVKQTIQIYARLRPTKKPAALYSLAEDSENPVLEFVIPHDAADGFINNKRESFKFKFQQIFDQGAKQEEIFENIAKPVAEK</sequence>
<dbReference type="GO" id="GO:0005524">
    <property type="term" value="F:ATP binding"/>
    <property type="evidence" value="ECO:0007669"/>
    <property type="project" value="UniProtKB-KW"/>
</dbReference>
<keyword evidence="6" id="KW-1185">Reference proteome</keyword>
<dbReference type="InterPro" id="IPR036961">
    <property type="entry name" value="Kinesin_motor_dom_sf"/>
</dbReference>
<dbReference type="AlphaFoldDB" id="A0A401SUX2"/>
<evidence type="ECO:0000259" key="4">
    <source>
        <dbReference type="PROSITE" id="PS50067"/>
    </source>
</evidence>
<comment type="similarity">
    <text evidence="3">Belongs to the TRAFAC class myosin-kinesin ATPase superfamily. Kinesin family.</text>
</comment>
<dbReference type="OMA" id="DEDFCIH"/>
<keyword evidence="2" id="KW-0067">ATP-binding</keyword>
<comment type="caution">
    <text evidence="3">Lacks conserved residue(s) required for the propagation of feature annotation.</text>
</comment>
<dbReference type="InterPro" id="IPR027417">
    <property type="entry name" value="P-loop_NTPase"/>
</dbReference>
<evidence type="ECO:0000256" key="1">
    <source>
        <dbReference type="ARBA" id="ARBA00022741"/>
    </source>
</evidence>
<evidence type="ECO:0000256" key="2">
    <source>
        <dbReference type="ARBA" id="ARBA00022840"/>
    </source>
</evidence>
<dbReference type="GO" id="GO:0003777">
    <property type="term" value="F:microtubule motor activity"/>
    <property type="evidence" value="ECO:0007669"/>
    <property type="project" value="InterPro"/>
</dbReference>
<feature type="domain" description="Kinesin motor" evidence="4">
    <location>
        <begin position="7"/>
        <end position="83"/>
    </location>
</feature>
<organism evidence="5 6">
    <name type="scientific">Chiloscyllium punctatum</name>
    <name type="common">Brownbanded bambooshark</name>
    <name type="synonym">Hemiscyllium punctatum</name>
    <dbReference type="NCBI Taxonomy" id="137246"/>
    <lineage>
        <taxon>Eukaryota</taxon>
        <taxon>Metazoa</taxon>
        <taxon>Chordata</taxon>
        <taxon>Craniata</taxon>
        <taxon>Vertebrata</taxon>
        <taxon>Chondrichthyes</taxon>
        <taxon>Elasmobranchii</taxon>
        <taxon>Galeomorphii</taxon>
        <taxon>Galeoidea</taxon>
        <taxon>Orectolobiformes</taxon>
        <taxon>Hemiscylliidae</taxon>
        <taxon>Chiloscyllium</taxon>
    </lineage>
</organism>
<dbReference type="GO" id="GO:0007018">
    <property type="term" value="P:microtubule-based movement"/>
    <property type="evidence" value="ECO:0007669"/>
    <property type="project" value="InterPro"/>
</dbReference>
<dbReference type="OrthoDB" id="8768358at2759"/>
<dbReference type="PROSITE" id="PS50067">
    <property type="entry name" value="KINESIN_MOTOR_2"/>
    <property type="match status" value="1"/>
</dbReference>
<evidence type="ECO:0000256" key="3">
    <source>
        <dbReference type="PROSITE-ProRule" id="PRU00283"/>
    </source>
</evidence>
<comment type="caution">
    <text evidence="5">The sequence shown here is derived from an EMBL/GenBank/DDBJ whole genome shotgun (WGS) entry which is preliminary data.</text>
</comment>
<dbReference type="InterPro" id="IPR001752">
    <property type="entry name" value="Kinesin_motor_dom"/>
</dbReference>
<proteinExistence type="inferred from homology"/>
<dbReference type="EMBL" id="BEZZ01000576">
    <property type="protein sequence ID" value="GCC34180.1"/>
    <property type="molecule type" value="Genomic_DNA"/>
</dbReference>
<reference evidence="5 6" key="1">
    <citation type="journal article" date="2018" name="Nat. Ecol. Evol.">
        <title>Shark genomes provide insights into elasmobranch evolution and the origin of vertebrates.</title>
        <authorList>
            <person name="Hara Y"/>
            <person name="Yamaguchi K"/>
            <person name="Onimaru K"/>
            <person name="Kadota M"/>
            <person name="Koyanagi M"/>
            <person name="Keeley SD"/>
            <person name="Tatsumi K"/>
            <person name="Tanaka K"/>
            <person name="Motone F"/>
            <person name="Kageyama Y"/>
            <person name="Nozu R"/>
            <person name="Adachi N"/>
            <person name="Nishimura O"/>
            <person name="Nakagawa R"/>
            <person name="Tanegashima C"/>
            <person name="Kiyatake I"/>
            <person name="Matsumoto R"/>
            <person name="Murakumo K"/>
            <person name="Nishida K"/>
            <person name="Terakita A"/>
            <person name="Kuratani S"/>
            <person name="Sato K"/>
            <person name="Hyodo S Kuraku.S."/>
        </authorList>
    </citation>
    <scope>NUCLEOTIDE SEQUENCE [LARGE SCALE GENOMIC DNA]</scope>
</reference>
<dbReference type="GO" id="GO:0008017">
    <property type="term" value="F:microtubule binding"/>
    <property type="evidence" value="ECO:0007669"/>
    <property type="project" value="InterPro"/>
</dbReference>
<dbReference type="Proteomes" id="UP000287033">
    <property type="component" value="Unassembled WGS sequence"/>
</dbReference>
<accession>A0A401SUX2</accession>
<dbReference type="SUPFAM" id="SSF52540">
    <property type="entry name" value="P-loop containing nucleoside triphosphate hydrolases"/>
    <property type="match status" value="1"/>
</dbReference>
<evidence type="ECO:0000313" key="5">
    <source>
        <dbReference type="EMBL" id="GCC34180.1"/>
    </source>
</evidence>
<dbReference type="Gene3D" id="3.40.850.10">
    <property type="entry name" value="Kinesin motor domain"/>
    <property type="match status" value="1"/>
</dbReference>
<dbReference type="STRING" id="137246.A0A401SUX2"/>
<protein>
    <recommendedName>
        <fullName evidence="4">Kinesin motor domain-containing protein</fullName>
    </recommendedName>
</protein>